<evidence type="ECO:0000313" key="2">
    <source>
        <dbReference type="EMBL" id="QHT14240.1"/>
    </source>
</evidence>
<sequence>MLTHFRLIPFLFGLLFGYVVLIWYKAPPIITYEYPHPSNTQQRIYKDTNGVCYSYTATEINCDENESSLRPYPIQG</sequence>
<feature type="transmembrane region" description="Helical" evidence="1">
    <location>
        <begin position="6"/>
        <end position="24"/>
    </location>
</feature>
<reference evidence="2" key="1">
    <citation type="journal article" date="2020" name="Nature">
        <title>Giant virus diversity and host interactions through global metagenomics.</title>
        <authorList>
            <person name="Schulz F."/>
            <person name="Roux S."/>
            <person name="Paez-Espino D."/>
            <person name="Jungbluth S."/>
            <person name="Walsh D.A."/>
            <person name="Denef V.J."/>
            <person name="McMahon K.D."/>
            <person name="Konstantinidis K.T."/>
            <person name="Eloe-Fadrosh E.A."/>
            <person name="Kyrpides N.C."/>
            <person name="Woyke T."/>
        </authorList>
    </citation>
    <scope>NUCLEOTIDE SEQUENCE</scope>
    <source>
        <strain evidence="2">GVMAG-M-3300023174-137</strain>
    </source>
</reference>
<keyword evidence="1" id="KW-0472">Membrane</keyword>
<name>A0A6C0DD19_9ZZZZ</name>
<organism evidence="2">
    <name type="scientific">viral metagenome</name>
    <dbReference type="NCBI Taxonomy" id="1070528"/>
    <lineage>
        <taxon>unclassified sequences</taxon>
        <taxon>metagenomes</taxon>
        <taxon>organismal metagenomes</taxon>
    </lineage>
</organism>
<protein>
    <submittedName>
        <fullName evidence="2">Uncharacterized protein</fullName>
    </submittedName>
</protein>
<keyword evidence="1" id="KW-0812">Transmembrane</keyword>
<keyword evidence="1" id="KW-1133">Transmembrane helix</keyword>
<accession>A0A6C0DD19</accession>
<dbReference type="AlphaFoldDB" id="A0A6C0DD19"/>
<evidence type="ECO:0000256" key="1">
    <source>
        <dbReference type="SAM" id="Phobius"/>
    </source>
</evidence>
<proteinExistence type="predicted"/>
<dbReference type="EMBL" id="MN739580">
    <property type="protein sequence ID" value="QHT14240.1"/>
    <property type="molecule type" value="Genomic_DNA"/>
</dbReference>